<dbReference type="PROSITE" id="PS00056">
    <property type="entry name" value="RIBOSOMAL_S17"/>
    <property type="match status" value="1"/>
</dbReference>
<evidence type="ECO:0000256" key="7">
    <source>
        <dbReference type="ARBA" id="ARBA00022946"/>
    </source>
</evidence>
<dbReference type="SUPFAM" id="SSF50249">
    <property type="entry name" value="Nucleic acid-binding proteins"/>
    <property type="match status" value="1"/>
</dbReference>
<dbReference type="EMBL" id="CAMAPF010000927">
    <property type="protein sequence ID" value="CAH9122808.1"/>
    <property type="molecule type" value="Genomic_DNA"/>
</dbReference>
<sequence>MSLSSPLLQLPISSQIKSLSLTTTFLHGSSSLSRLSTPSSHSSSHQPRASAFTPTIRALRSVQGRVVCTANDKTVAVEVVRMAPHPKYKRRVKKKTKFQAHDPLNQFKVGDLVQLEKSRPISKTKTFIAVAVPPRNQRKKEEDAPESQELGLPFESEQNVS</sequence>
<organism evidence="14 15">
    <name type="scientific">Cuscuta epithymum</name>
    <dbReference type="NCBI Taxonomy" id="186058"/>
    <lineage>
        <taxon>Eukaryota</taxon>
        <taxon>Viridiplantae</taxon>
        <taxon>Streptophyta</taxon>
        <taxon>Embryophyta</taxon>
        <taxon>Tracheophyta</taxon>
        <taxon>Spermatophyta</taxon>
        <taxon>Magnoliopsida</taxon>
        <taxon>eudicotyledons</taxon>
        <taxon>Gunneridae</taxon>
        <taxon>Pentapetalae</taxon>
        <taxon>asterids</taxon>
        <taxon>lamiids</taxon>
        <taxon>Solanales</taxon>
        <taxon>Convolvulaceae</taxon>
        <taxon>Cuscuteae</taxon>
        <taxon>Cuscuta</taxon>
        <taxon>Cuscuta subgen. Cuscuta</taxon>
    </lineage>
</organism>
<dbReference type="Gene3D" id="2.40.50.140">
    <property type="entry name" value="Nucleic acid-binding proteins"/>
    <property type="match status" value="1"/>
</dbReference>
<dbReference type="InterPro" id="IPR012340">
    <property type="entry name" value="NA-bd_OB-fold"/>
</dbReference>
<evidence type="ECO:0000256" key="8">
    <source>
        <dbReference type="ARBA" id="ARBA00022980"/>
    </source>
</evidence>
<reference evidence="14" key="1">
    <citation type="submission" date="2022-07" db="EMBL/GenBank/DDBJ databases">
        <authorList>
            <person name="Macas J."/>
            <person name="Novak P."/>
            <person name="Neumann P."/>
        </authorList>
    </citation>
    <scope>NUCLEOTIDE SEQUENCE</scope>
</reference>
<evidence type="ECO:0000256" key="3">
    <source>
        <dbReference type="ARBA" id="ARBA00022528"/>
    </source>
</evidence>
<dbReference type="GO" id="GO:0003735">
    <property type="term" value="F:structural constituent of ribosome"/>
    <property type="evidence" value="ECO:0007669"/>
    <property type="project" value="InterPro"/>
</dbReference>
<dbReference type="GO" id="GO:0019843">
    <property type="term" value="F:rRNA binding"/>
    <property type="evidence" value="ECO:0007669"/>
    <property type="project" value="UniProtKB-KW"/>
</dbReference>
<dbReference type="CDD" id="cd00364">
    <property type="entry name" value="Ribosomal_uS17"/>
    <property type="match status" value="1"/>
</dbReference>
<evidence type="ECO:0000256" key="2">
    <source>
        <dbReference type="ARBA" id="ARBA00010254"/>
    </source>
</evidence>
<comment type="caution">
    <text evidence="14">The sequence shown here is derived from an EMBL/GenBank/DDBJ whole genome shotgun (WGS) entry which is preliminary data.</text>
</comment>
<dbReference type="InterPro" id="IPR019984">
    <property type="entry name" value="Ribosomal_uS17_bact/chlr"/>
</dbReference>
<dbReference type="GO" id="GO:0009507">
    <property type="term" value="C:chloroplast"/>
    <property type="evidence" value="ECO:0007669"/>
    <property type="project" value="UniProtKB-SubCell"/>
</dbReference>
<keyword evidence="9 12" id="KW-0687">Ribonucleoprotein</keyword>
<dbReference type="GO" id="GO:0005840">
    <property type="term" value="C:ribosome"/>
    <property type="evidence" value="ECO:0007669"/>
    <property type="project" value="UniProtKB-KW"/>
</dbReference>
<protein>
    <recommendedName>
        <fullName evidence="10">Small ribosomal subunit protein uS17c</fullName>
    </recommendedName>
    <alternativeName>
        <fullName evidence="11">30S ribosomal protein S17, chloroplastic</fullName>
    </alternativeName>
</protein>
<dbReference type="InterPro" id="IPR019979">
    <property type="entry name" value="Ribosomal_uS17_CS"/>
</dbReference>
<evidence type="ECO:0000256" key="12">
    <source>
        <dbReference type="RuleBase" id="RU003872"/>
    </source>
</evidence>
<dbReference type="InterPro" id="IPR000266">
    <property type="entry name" value="Ribosomal_uS17"/>
</dbReference>
<evidence type="ECO:0000256" key="5">
    <source>
        <dbReference type="ARBA" id="ARBA00022730"/>
    </source>
</evidence>
<keyword evidence="5" id="KW-0699">rRNA-binding</keyword>
<keyword evidence="7" id="KW-0809">Transit peptide</keyword>
<evidence type="ECO:0000256" key="13">
    <source>
        <dbReference type="SAM" id="MobiDB-lite"/>
    </source>
</evidence>
<dbReference type="GO" id="GO:1990904">
    <property type="term" value="C:ribonucleoprotein complex"/>
    <property type="evidence" value="ECO:0007669"/>
    <property type="project" value="UniProtKB-KW"/>
</dbReference>
<comment type="subcellular location">
    <subcellularLocation>
        <location evidence="1">Plastid</location>
        <location evidence="1">Chloroplast</location>
    </subcellularLocation>
</comment>
<gene>
    <name evidence="14" type="ORF">CEPIT_LOCUS24740</name>
</gene>
<evidence type="ECO:0000256" key="4">
    <source>
        <dbReference type="ARBA" id="ARBA00022640"/>
    </source>
</evidence>
<name>A0AAV0EJN4_9ASTE</name>
<feature type="region of interest" description="Disordered" evidence="13">
    <location>
        <begin position="32"/>
        <end position="51"/>
    </location>
</feature>
<keyword evidence="8 12" id="KW-0689">Ribosomal protein</keyword>
<dbReference type="PRINTS" id="PR00973">
    <property type="entry name" value="RIBOSOMALS17"/>
</dbReference>
<dbReference type="GO" id="GO:0006412">
    <property type="term" value="P:translation"/>
    <property type="evidence" value="ECO:0007669"/>
    <property type="project" value="InterPro"/>
</dbReference>
<evidence type="ECO:0000256" key="9">
    <source>
        <dbReference type="ARBA" id="ARBA00023274"/>
    </source>
</evidence>
<keyword evidence="4" id="KW-0934">Plastid</keyword>
<dbReference type="PANTHER" id="PTHR10744:SF7">
    <property type="entry name" value="SMALL RIBOSOMAL SUBUNIT PROTEIN US17C"/>
    <property type="match status" value="1"/>
</dbReference>
<dbReference type="AlphaFoldDB" id="A0AAV0EJN4"/>
<keyword evidence="15" id="KW-1185">Reference proteome</keyword>
<dbReference type="PANTHER" id="PTHR10744">
    <property type="entry name" value="40S RIBOSOMAL PROTEIN S11 FAMILY MEMBER"/>
    <property type="match status" value="1"/>
</dbReference>
<evidence type="ECO:0000313" key="15">
    <source>
        <dbReference type="Proteomes" id="UP001152523"/>
    </source>
</evidence>
<comment type="similarity">
    <text evidence="2 12">Belongs to the universal ribosomal protein uS17 family.</text>
</comment>
<evidence type="ECO:0000256" key="11">
    <source>
        <dbReference type="ARBA" id="ARBA00035308"/>
    </source>
</evidence>
<dbReference type="Pfam" id="PF00366">
    <property type="entry name" value="Ribosomal_S17"/>
    <property type="match status" value="1"/>
</dbReference>
<feature type="region of interest" description="Disordered" evidence="13">
    <location>
        <begin position="132"/>
        <end position="161"/>
    </location>
</feature>
<keyword evidence="3" id="KW-0150">Chloroplast</keyword>
<dbReference type="Proteomes" id="UP001152523">
    <property type="component" value="Unassembled WGS sequence"/>
</dbReference>
<keyword evidence="6" id="KW-0694">RNA-binding</keyword>
<accession>A0AAV0EJN4</accession>
<evidence type="ECO:0000256" key="10">
    <source>
        <dbReference type="ARBA" id="ARBA00035251"/>
    </source>
</evidence>
<dbReference type="NCBIfam" id="NF004123">
    <property type="entry name" value="PRK05610.1"/>
    <property type="match status" value="1"/>
</dbReference>
<dbReference type="HAMAP" id="MF_01345_B">
    <property type="entry name" value="Ribosomal_uS17_B"/>
    <property type="match status" value="1"/>
</dbReference>
<evidence type="ECO:0000256" key="1">
    <source>
        <dbReference type="ARBA" id="ARBA00004229"/>
    </source>
</evidence>
<evidence type="ECO:0000256" key="6">
    <source>
        <dbReference type="ARBA" id="ARBA00022884"/>
    </source>
</evidence>
<proteinExistence type="inferred from homology"/>
<evidence type="ECO:0000313" key="14">
    <source>
        <dbReference type="EMBL" id="CAH9122808.1"/>
    </source>
</evidence>